<dbReference type="AlphaFoldDB" id="X1SWT6"/>
<name>X1SWT6_9ZZZZ</name>
<sequence>QRDNKSAKIIANKNATFTIAVLIGRKTRTGKYIQESQGSQAES</sequence>
<reference evidence="1" key="1">
    <citation type="journal article" date="2014" name="Front. Microbiol.">
        <title>High frequency of phylogenetically diverse reductive dehalogenase-homologous genes in deep subseafloor sedimentary metagenomes.</title>
        <authorList>
            <person name="Kawai M."/>
            <person name="Futagami T."/>
            <person name="Toyoda A."/>
            <person name="Takaki Y."/>
            <person name="Nishi S."/>
            <person name="Hori S."/>
            <person name="Arai W."/>
            <person name="Tsubouchi T."/>
            <person name="Morono Y."/>
            <person name="Uchiyama I."/>
            <person name="Ito T."/>
            <person name="Fujiyama A."/>
            <person name="Inagaki F."/>
            <person name="Takami H."/>
        </authorList>
    </citation>
    <scope>NUCLEOTIDE SEQUENCE</scope>
    <source>
        <strain evidence="1">Expedition CK06-06</strain>
    </source>
</reference>
<protein>
    <submittedName>
        <fullName evidence="1">Uncharacterized protein</fullName>
    </submittedName>
</protein>
<organism evidence="1">
    <name type="scientific">marine sediment metagenome</name>
    <dbReference type="NCBI Taxonomy" id="412755"/>
    <lineage>
        <taxon>unclassified sequences</taxon>
        <taxon>metagenomes</taxon>
        <taxon>ecological metagenomes</taxon>
    </lineage>
</organism>
<comment type="caution">
    <text evidence="1">The sequence shown here is derived from an EMBL/GenBank/DDBJ whole genome shotgun (WGS) entry which is preliminary data.</text>
</comment>
<feature type="non-terminal residue" evidence="1">
    <location>
        <position position="1"/>
    </location>
</feature>
<proteinExistence type="predicted"/>
<gene>
    <name evidence="1" type="ORF">S12H4_14667</name>
</gene>
<accession>X1SWT6</accession>
<evidence type="ECO:0000313" key="1">
    <source>
        <dbReference type="EMBL" id="GAI83596.1"/>
    </source>
</evidence>
<dbReference type="EMBL" id="BARW01007007">
    <property type="protein sequence ID" value="GAI83596.1"/>
    <property type="molecule type" value="Genomic_DNA"/>
</dbReference>